<feature type="compositionally biased region" description="Pro residues" evidence="3">
    <location>
        <begin position="1"/>
        <end position="11"/>
    </location>
</feature>
<keyword evidence="1" id="KW-0808">Transferase</keyword>
<dbReference type="SMART" id="SM00563">
    <property type="entry name" value="PlsC"/>
    <property type="match status" value="1"/>
</dbReference>
<reference evidence="5" key="1">
    <citation type="journal article" date="2021" name="PeerJ">
        <title>Extensive microbial diversity within the chicken gut microbiome revealed by metagenomics and culture.</title>
        <authorList>
            <person name="Gilroy R."/>
            <person name="Ravi A."/>
            <person name="Getino M."/>
            <person name="Pursley I."/>
            <person name="Horton D.L."/>
            <person name="Alikhan N.F."/>
            <person name="Baker D."/>
            <person name="Gharbi K."/>
            <person name="Hall N."/>
            <person name="Watson M."/>
            <person name="Adriaenssens E.M."/>
            <person name="Foster-Nyarko E."/>
            <person name="Jarju S."/>
            <person name="Secka A."/>
            <person name="Antonio M."/>
            <person name="Oren A."/>
            <person name="Chaudhuri R.R."/>
            <person name="La Ragione R."/>
            <person name="Hildebrand F."/>
            <person name="Pallen M.J."/>
        </authorList>
    </citation>
    <scope>NUCLEOTIDE SEQUENCE</scope>
    <source>
        <strain evidence="5">ChiHjej13B12-24818</strain>
    </source>
</reference>
<gene>
    <name evidence="5" type="ORF">H9786_03250</name>
</gene>
<dbReference type="EMBL" id="DWZH01000024">
    <property type="protein sequence ID" value="HJB09542.1"/>
    <property type="molecule type" value="Genomic_DNA"/>
</dbReference>
<sequence>MTPRNPQPPSAGDPEDHESTGDRQRHESSPRPSLSARSRGEGWDVPEGGLAKYRSRWRAAARFVLQRGIFRLVMHSAITPSSEVHRRVRSVRGPYVLVANHTSHIDAPLLAESLPWSQARYLSTGVAYDYWFTHRPRRWLVRSLFNAFPVDRDGSRKHSGTSRRLLRSGVPILVFPEGGRQTDGRMKDFKPGGAALAIGVGVPVIPAAIIGGYEAMPKGRSWPTPGRPAVGVVFGEPMIAEEGESAVDFSARIRERVKTLYDQHYDEILAPGGRDEEEAE</sequence>
<proteinExistence type="predicted"/>
<evidence type="ECO:0000256" key="3">
    <source>
        <dbReference type="SAM" id="MobiDB-lite"/>
    </source>
</evidence>
<evidence type="ECO:0000259" key="4">
    <source>
        <dbReference type="SMART" id="SM00563"/>
    </source>
</evidence>
<dbReference type="GO" id="GO:0003841">
    <property type="term" value="F:1-acylglycerol-3-phosphate O-acyltransferase activity"/>
    <property type="evidence" value="ECO:0007669"/>
    <property type="project" value="TreeGrafter"/>
</dbReference>
<dbReference type="Pfam" id="PF01553">
    <property type="entry name" value="Acyltransferase"/>
    <property type="match status" value="1"/>
</dbReference>
<evidence type="ECO:0000256" key="2">
    <source>
        <dbReference type="ARBA" id="ARBA00023315"/>
    </source>
</evidence>
<dbReference type="PANTHER" id="PTHR10434">
    <property type="entry name" value="1-ACYL-SN-GLYCEROL-3-PHOSPHATE ACYLTRANSFERASE"/>
    <property type="match status" value="1"/>
</dbReference>
<dbReference type="PANTHER" id="PTHR10434:SF11">
    <property type="entry name" value="1-ACYL-SN-GLYCEROL-3-PHOSPHATE ACYLTRANSFERASE"/>
    <property type="match status" value="1"/>
</dbReference>
<dbReference type="CDD" id="cd07989">
    <property type="entry name" value="LPLAT_AGPAT-like"/>
    <property type="match status" value="1"/>
</dbReference>
<evidence type="ECO:0000256" key="1">
    <source>
        <dbReference type="ARBA" id="ARBA00022679"/>
    </source>
</evidence>
<accession>A0A9D2LBE1</accession>
<dbReference type="Proteomes" id="UP000823823">
    <property type="component" value="Unassembled WGS sequence"/>
</dbReference>
<keyword evidence="2 5" id="KW-0012">Acyltransferase</keyword>
<feature type="compositionally biased region" description="Basic and acidic residues" evidence="3">
    <location>
        <begin position="17"/>
        <end position="29"/>
    </location>
</feature>
<feature type="domain" description="Phospholipid/glycerol acyltransferase" evidence="4">
    <location>
        <begin position="95"/>
        <end position="212"/>
    </location>
</feature>
<dbReference type="GO" id="GO:0005886">
    <property type="term" value="C:plasma membrane"/>
    <property type="evidence" value="ECO:0007669"/>
    <property type="project" value="TreeGrafter"/>
</dbReference>
<dbReference type="AlphaFoldDB" id="A0A9D2LBE1"/>
<comment type="caution">
    <text evidence="5">The sequence shown here is derived from an EMBL/GenBank/DDBJ whole genome shotgun (WGS) entry which is preliminary data.</text>
</comment>
<dbReference type="SUPFAM" id="SSF69593">
    <property type="entry name" value="Glycerol-3-phosphate (1)-acyltransferase"/>
    <property type="match status" value="1"/>
</dbReference>
<evidence type="ECO:0000313" key="5">
    <source>
        <dbReference type="EMBL" id="HJB09542.1"/>
    </source>
</evidence>
<dbReference type="GO" id="GO:0006654">
    <property type="term" value="P:phosphatidic acid biosynthetic process"/>
    <property type="evidence" value="ECO:0007669"/>
    <property type="project" value="TreeGrafter"/>
</dbReference>
<name>A0A9D2LBE1_9MICO</name>
<reference evidence="5" key="2">
    <citation type="submission" date="2021-04" db="EMBL/GenBank/DDBJ databases">
        <authorList>
            <person name="Gilroy R."/>
        </authorList>
    </citation>
    <scope>NUCLEOTIDE SEQUENCE</scope>
    <source>
        <strain evidence="5">ChiHjej13B12-24818</strain>
    </source>
</reference>
<feature type="region of interest" description="Disordered" evidence="3">
    <location>
        <begin position="1"/>
        <end position="42"/>
    </location>
</feature>
<evidence type="ECO:0000313" key="6">
    <source>
        <dbReference type="Proteomes" id="UP000823823"/>
    </source>
</evidence>
<organism evidence="5 6">
    <name type="scientific">Candidatus Brachybacterium merdavium</name>
    <dbReference type="NCBI Taxonomy" id="2838513"/>
    <lineage>
        <taxon>Bacteria</taxon>
        <taxon>Bacillati</taxon>
        <taxon>Actinomycetota</taxon>
        <taxon>Actinomycetes</taxon>
        <taxon>Micrococcales</taxon>
        <taxon>Dermabacteraceae</taxon>
        <taxon>Brachybacterium</taxon>
    </lineage>
</organism>
<dbReference type="InterPro" id="IPR002123">
    <property type="entry name" value="Plipid/glycerol_acylTrfase"/>
</dbReference>
<protein>
    <submittedName>
        <fullName evidence="5">1-acyl-sn-glycerol-3-phosphate acyltransferase</fullName>
    </submittedName>
</protein>